<dbReference type="CDD" id="cd06133">
    <property type="entry name" value="ERI-1_3'hExo_like"/>
    <property type="match status" value="1"/>
</dbReference>
<evidence type="ECO:0000256" key="8">
    <source>
        <dbReference type="ARBA" id="ARBA00022842"/>
    </source>
</evidence>
<dbReference type="Ensembl" id="ENSATET00000045681.2">
    <property type="protein sequence ID" value="ENSATEP00000044730.2"/>
    <property type="gene ID" value="ENSATEG00000004702.3"/>
</dbReference>
<keyword evidence="3" id="KW-0479">Metal-binding</keyword>
<evidence type="ECO:0000256" key="1">
    <source>
        <dbReference type="ARBA" id="ARBA00001946"/>
    </source>
</evidence>
<dbReference type="InParanoid" id="A0A7N6A985"/>
<dbReference type="InterPro" id="IPR012337">
    <property type="entry name" value="RNaseH-like_sf"/>
</dbReference>
<feature type="domain" description="GRF-type" evidence="14">
    <location>
        <begin position="648"/>
        <end position="697"/>
    </location>
</feature>
<dbReference type="GO" id="GO:0000175">
    <property type="term" value="F:3'-5'-RNA exonuclease activity"/>
    <property type="evidence" value="ECO:0007669"/>
    <property type="project" value="InterPro"/>
</dbReference>
<reference evidence="15" key="2">
    <citation type="submission" date="2025-08" db="UniProtKB">
        <authorList>
            <consortium name="Ensembl"/>
        </authorList>
    </citation>
    <scope>IDENTIFICATION</scope>
</reference>
<feature type="region of interest" description="Disordered" evidence="13">
    <location>
        <begin position="524"/>
        <end position="589"/>
    </location>
</feature>
<comment type="similarity">
    <text evidence="9">Belongs to the ERI2 family.</text>
</comment>
<dbReference type="SUPFAM" id="SSF53098">
    <property type="entry name" value="Ribonuclease H-like"/>
    <property type="match status" value="1"/>
</dbReference>
<keyword evidence="16" id="KW-1185">Reference proteome</keyword>
<evidence type="ECO:0000256" key="10">
    <source>
        <dbReference type="ARBA" id="ARBA00068097"/>
    </source>
</evidence>
<dbReference type="Proteomes" id="UP000265040">
    <property type="component" value="Chromosome 1"/>
</dbReference>
<dbReference type="PROSITE" id="PS51999">
    <property type="entry name" value="ZF_GRF"/>
    <property type="match status" value="1"/>
</dbReference>
<evidence type="ECO:0000313" key="16">
    <source>
        <dbReference type="Proteomes" id="UP000265040"/>
    </source>
</evidence>
<dbReference type="InterPro" id="IPR047201">
    <property type="entry name" value="ERI-1_3'hExo-like"/>
</dbReference>
<evidence type="ECO:0000256" key="3">
    <source>
        <dbReference type="ARBA" id="ARBA00022723"/>
    </source>
</evidence>
<evidence type="ECO:0000256" key="9">
    <source>
        <dbReference type="ARBA" id="ARBA00038042"/>
    </source>
</evidence>
<evidence type="ECO:0000256" key="4">
    <source>
        <dbReference type="ARBA" id="ARBA00022771"/>
    </source>
</evidence>
<comment type="cofactor">
    <cofactor evidence="1">
        <name>Mg(2+)</name>
        <dbReference type="ChEBI" id="CHEBI:18420"/>
    </cofactor>
</comment>
<sequence length="735" mass="82194">MSTKKLAKELGLLRQRSQSSSESRKSVLSNQLFSYLIVIDFESTCWREKNNYSQEIIEFPAVLLNTSTGEIESEFHSYVQPQEHPILSKFCTELTGITQMQVEAGIPLQICISRFSRWLQNLQLEMGVVFPNRQQRCSEPSPSQKLCTFLTWSDWDLGVCLQYECKRKQLHKPDVLNSWIDLRNTYRLFYNRKPKGLNGALQDLGIQFSGREHSGLDDSRNTAKLAARMMRDGCIMKITRSLERTPSMVKPMFGHTAAEKKEKTNAKKKENTPIINTPSSSRIPLLSCQIKSCSENKESLDTKKNSSSVQEPVQVCQSLISPTTLLNGSTTPLWGHNSSKSVKKEAVTDNSFSVIINCASPHNNNSNSHVLCSTTVGCLSNLPQPEHSETSATVELVEKEESEEIVLETEDRCGSYDDVVLEGDDITDGTDGGYISAFDSECYVWEEPNNSHRIRDLYTLRDNMIVENPTTEIMTSELSTTSLSRKKVRSPVKISDQSAKMRPHSVVSESNAYFAVPKTVTWGSKTHQPKTGMQFHKTSDGPPKNFKPNSSIKSFVPEKTSTPNTSIARPKPVNSQHMKQRQTPKSSFTIYTEPAKQTTTPSCRPLSVSLYTPKNILSTLSTNTLPSSSRSFLPVKLKKDGKVTSPLCECGRRAKRQVVSNGGPNQGRAFYCCPVRRSGSGGRIQKGCNFFKWETSLTKSSTVACPAVRSSVSLCQIDSTLNYHLQQSSKLRKSY</sequence>
<dbReference type="GeneTree" id="ENSGT00530000063205"/>
<reference evidence="15" key="1">
    <citation type="submission" date="2021-04" db="EMBL/GenBank/DDBJ databases">
        <authorList>
            <consortium name="Wellcome Sanger Institute Data Sharing"/>
        </authorList>
    </citation>
    <scope>NUCLEOTIDE SEQUENCE [LARGE SCALE GENOMIC DNA]</scope>
</reference>
<keyword evidence="2" id="KW-0540">Nuclease</keyword>
<dbReference type="Gene3D" id="3.30.420.10">
    <property type="entry name" value="Ribonuclease H-like superfamily/Ribonuclease H"/>
    <property type="match status" value="1"/>
</dbReference>
<keyword evidence="8" id="KW-0460">Magnesium</keyword>
<proteinExistence type="inferred from homology"/>
<evidence type="ECO:0000256" key="2">
    <source>
        <dbReference type="ARBA" id="ARBA00022722"/>
    </source>
</evidence>
<dbReference type="PANTHER" id="PTHR23044">
    <property type="entry name" value="3'-5' EXONUCLEASE ERI1-RELATED"/>
    <property type="match status" value="1"/>
</dbReference>
<keyword evidence="7" id="KW-0269">Exonuclease</keyword>
<dbReference type="RefSeq" id="XP_026214849.1">
    <property type="nucleotide sequence ID" value="XM_026359064.1"/>
</dbReference>
<dbReference type="FunCoup" id="A0A7N6A985">
    <property type="interactions" value="630"/>
</dbReference>
<dbReference type="InterPro" id="IPR013520">
    <property type="entry name" value="Ribonucl_H"/>
</dbReference>
<dbReference type="GO" id="GO:0008270">
    <property type="term" value="F:zinc ion binding"/>
    <property type="evidence" value="ECO:0007669"/>
    <property type="project" value="UniProtKB-KW"/>
</dbReference>
<evidence type="ECO:0000313" key="15">
    <source>
        <dbReference type="Ensembl" id="ENSATEP00000044730.2"/>
    </source>
</evidence>
<dbReference type="Pfam" id="PF00929">
    <property type="entry name" value="RNase_T"/>
    <property type="match status" value="2"/>
</dbReference>
<dbReference type="InterPro" id="IPR010666">
    <property type="entry name" value="Znf_GRF"/>
</dbReference>
<dbReference type="Pfam" id="PF06839">
    <property type="entry name" value="Zn_ribbon_GRF"/>
    <property type="match status" value="1"/>
</dbReference>
<reference evidence="15" key="3">
    <citation type="submission" date="2025-09" db="UniProtKB">
        <authorList>
            <consortium name="Ensembl"/>
        </authorList>
    </citation>
    <scope>IDENTIFICATION</scope>
</reference>
<organism evidence="15 16">
    <name type="scientific">Anabas testudineus</name>
    <name type="common">Climbing perch</name>
    <name type="synonym">Anthias testudineus</name>
    <dbReference type="NCBI Taxonomy" id="64144"/>
    <lineage>
        <taxon>Eukaryota</taxon>
        <taxon>Metazoa</taxon>
        <taxon>Chordata</taxon>
        <taxon>Craniata</taxon>
        <taxon>Vertebrata</taxon>
        <taxon>Euteleostomi</taxon>
        <taxon>Actinopterygii</taxon>
        <taxon>Neopterygii</taxon>
        <taxon>Teleostei</taxon>
        <taxon>Neoteleostei</taxon>
        <taxon>Acanthomorphata</taxon>
        <taxon>Anabantaria</taxon>
        <taxon>Anabantiformes</taxon>
        <taxon>Anabantoidei</taxon>
        <taxon>Anabantidae</taxon>
        <taxon>Anabas</taxon>
    </lineage>
</organism>
<gene>
    <name evidence="15" type="primary">ERI2</name>
</gene>
<dbReference type="GO" id="GO:0003676">
    <property type="term" value="F:nucleic acid binding"/>
    <property type="evidence" value="ECO:0007669"/>
    <property type="project" value="InterPro"/>
</dbReference>
<keyword evidence="4 12" id="KW-0863">Zinc-finger</keyword>
<name>A0A7N6A985_ANATE</name>
<evidence type="ECO:0000256" key="11">
    <source>
        <dbReference type="ARBA" id="ARBA00083876"/>
    </source>
</evidence>
<evidence type="ECO:0000256" key="13">
    <source>
        <dbReference type="SAM" id="MobiDB-lite"/>
    </source>
</evidence>
<dbReference type="PANTHER" id="PTHR23044:SF61">
    <property type="entry name" value="3'-5' EXORIBONUCLEASE 1-RELATED"/>
    <property type="match status" value="1"/>
</dbReference>
<dbReference type="FunFam" id="3.30.420.10:FF:000062">
    <property type="entry name" value="ERI1 exoribonuclease 2 isoform X1"/>
    <property type="match status" value="1"/>
</dbReference>
<dbReference type="InterPro" id="IPR051274">
    <property type="entry name" value="3-5_Exoribonuclease"/>
</dbReference>
<evidence type="ECO:0000256" key="12">
    <source>
        <dbReference type="PROSITE-ProRule" id="PRU01343"/>
    </source>
</evidence>
<protein>
    <recommendedName>
        <fullName evidence="10">ERI1 exoribonuclease 2</fullName>
    </recommendedName>
    <alternativeName>
        <fullName evidence="11">Exonuclease domain-containing protein 1</fullName>
    </alternativeName>
</protein>
<dbReference type="SMART" id="SM00479">
    <property type="entry name" value="EXOIII"/>
    <property type="match status" value="1"/>
</dbReference>
<dbReference type="AlphaFoldDB" id="A0A7N6A985"/>
<keyword evidence="6" id="KW-0862">Zinc</keyword>
<evidence type="ECO:0000256" key="6">
    <source>
        <dbReference type="ARBA" id="ARBA00022833"/>
    </source>
</evidence>
<feature type="compositionally biased region" description="Polar residues" evidence="13">
    <location>
        <begin position="547"/>
        <end position="589"/>
    </location>
</feature>
<keyword evidence="5" id="KW-0378">Hydrolase</keyword>
<dbReference type="InterPro" id="IPR036397">
    <property type="entry name" value="RNaseH_sf"/>
</dbReference>
<dbReference type="GeneID" id="113161465"/>
<accession>A0A7N6A985</accession>
<evidence type="ECO:0000259" key="14">
    <source>
        <dbReference type="PROSITE" id="PS51999"/>
    </source>
</evidence>
<evidence type="ECO:0000256" key="5">
    <source>
        <dbReference type="ARBA" id="ARBA00022801"/>
    </source>
</evidence>
<evidence type="ECO:0000256" key="7">
    <source>
        <dbReference type="ARBA" id="ARBA00022839"/>
    </source>
</evidence>